<comment type="caution">
    <text evidence="1">The sequence shown here is derived from an EMBL/GenBank/DDBJ whole genome shotgun (WGS) entry which is preliminary data.</text>
</comment>
<evidence type="ECO:0000313" key="2">
    <source>
        <dbReference type="Proteomes" id="UP001163603"/>
    </source>
</evidence>
<name>A0ACC0YK15_9ROSI</name>
<dbReference type="Proteomes" id="UP001163603">
    <property type="component" value="Chromosome 6"/>
</dbReference>
<dbReference type="EMBL" id="CM047741">
    <property type="protein sequence ID" value="KAJ0038360.1"/>
    <property type="molecule type" value="Genomic_DNA"/>
</dbReference>
<gene>
    <name evidence="1" type="ORF">Pint_22699</name>
</gene>
<keyword evidence="2" id="KW-1185">Reference proteome</keyword>
<protein>
    <submittedName>
        <fullName evidence="1">Uncharacterized protein</fullName>
    </submittedName>
</protein>
<organism evidence="1 2">
    <name type="scientific">Pistacia integerrima</name>
    <dbReference type="NCBI Taxonomy" id="434235"/>
    <lineage>
        <taxon>Eukaryota</taxon>
        <taxon>Viridiplantae</taxon>
        <taxon>Streptophyta</taxon>
        <taxon>Embryophyta</taxon>
        <taxon>Tracheophyta</taxon>
        <taxon>Spermatophyta</taxon>
        <taxon>Magnoliopsida</taxon>
        <taxon>eudicotyledons</taxon>
        <taxon>Gunneridae</taxon>
        <taxon>Pentapetalae</taxon>
        <taxon>rosids</taxon>
        <taxon>malvids</taxon>
        <taxon>Sapindales</taxon>
        <taxon>Anacardiaceae</taxon>
        <taxon>Pistacia</taxon>
    </lineage>
</organism>
<accession>A0ACC0YK15</accession>
<reference evidence="2" key="1">
    <citation type="journal article" date="2023" name="G3 (Bethesda)">
        <title>Genome assembly and association tests identify interacting loci associated with vigor, precocity, and sex in interspecific pistachio rootstocks.</title>
        <authorList>
            <person name="Palmer W."/>
            <person name="Jacygrad E."/>
            <person name="Sagayaradj S."/>
            <person name="Cavanaugh K."/>
            <person name="Han R."/>
            <person name="Bertier L."/>
            <person name="Beede B."/>
            <person name="Kafkas S."/>
            <person name="Golino D."/>
            <person name="Preece J."/>
            <person name="Michelmore R."/>
        </authorList>
    </citation>
    <scope>NUCLEOTIDE SEQUENCE [LARGE SCALE GENOMIC DNA]</scope>
</reference>
<proteinExistence type="predicted"/>
<evidence type="ECO:0000313" key="1">
    <source>
        <dbReference type="EMBL" id="KAJ0038360.1"/>
    </source>
</evidence>
<sequence length="299" mass="34359">MDPPKEDISNENEGEGSPECVPIGLEAIKLATFEGMVAQTIVLIIYDDWRHVPEDLKRKIWDFVCDHFGVDPESRKKTLQDNGVKWKSFKYTLNKNFVIPFVDKSGKLTLSTKQMEKQAKNKYNHKLSRKGYANLIEEIKQETRLTEEEIDRSLTWKLARKRKWWRVTLRLRQRLTHWKRMAIMTSSVKHWAPKNIQGQYEVWGSLSPMGSGSNHQPLKGNAILAKSVAVDNTCYLVVDFSTNIVAKGTIMEYEGPNVWVIVDVVFGGSPSLPFPNDEEFLVKGSDAIGHRLLWQEELV</sequence>